<sequence length="138" mass="15660">MNLTLKRGVFAGAANLITGLGLGWLIGIILPAIAEEYQNTAIFRPWSDPRMMVYFAYPFILGLAYAYIWSMVERQFKGNDRIERAGQFAKLYFIIATVPGMFITYTSFQVSLMMVLLWTVTGYMQAFVAGWIFASVKK</sequence>
<dbReference type="STRING" id="1618443.UV73_C0003G0040"/>
<feature type="transmembrane region" description="Helical" evidence="1">
    <location>
        <begin position="12"/>
        <end position="34"/>
    </location>
</feature>
<reference evidence="2 3" key="1">
    <citation type="journal article" date="2015" name="Nature">
        <title>rRNA introns, odd ribosomes, and small enigmatic genomes across a large radiation of phyla.</title>
        <authorList>
            <person name="Brown C.T."/>
            <person name="Hug L.A."/>
            <person name="Thomas B.C."/>
            <person name="Sharon I."/>
            <person name="Castelle C.J."/>
            <person name="Singh A."/>
            <person name="Wilkins M.J."/>
            <person name="Williams K.H."/>
            <person name="Banfield J.F."/>
        </authorList>
    </citation>
    <scope>NUCLEOTIDE SEQUENCE [LARGE SCALE GENOMIC DNA]</scope>
</reference>
<keyword evidence="1" id="KW-1133">Transmembrane helix</keyword>
<proteinExistence type="predicted"/>
<accession>A0A0G1GH35</accession>
<dbReference type="EMBL" id="LCFP01000003">
    <property type="protein sequence ID" value="KKS98098.1"/>
    <property type="molecule type" value="Genomic_DNA"/>
</dbReference>
<keyword evidence="1" id="KW-0472">Membrane</keyword>
<dbReference type="AlphaFoldDB" id="A0A0G1GH35"/>
<protein>
    <submittedName>
        <fullName evidence="2">Uncharacterized protein</fullName>
    </submittedName>
</protein>
<organism evidence="2 3">
    <name type="scientific">Candidatus Gottesmanbacteria bacterium GW2011_GWA2_43_14</name>
    <dbReference type="NCBI Taxonomy" id="1618443"/>
    <lineage>
        <taxon>Bacteria</taxon>
        <taxon>Candidatus Gottesmaniibacteriota</taxon>
    </lineage>
</organism>
<evidence type="ECO:0000256" key="1">
    <source>
        <dbReference type="SAM" id="Phobius"/>
    </source>
</evidence>
<name>A0A0G1GH35_9BACT</name>
<evidence type="ECO:0000313" key="3">
    <source>
        <dbReference type="Proteomes" id="UP000034894"/>
    </source>
</evidence>
<feature type="transmembrane region" description="Helical" evidence="1">
    <location>
        <begin position="91"/>
        <end position="108"/>
    </location>
</feature>
<feature type="transmembrane region" description="Helical" evidence="1">
    <location>
        <begin position="114"/>
        <end position="134"/>
    </location>
</feature>
<keyword evidence="1" id="KW-0812">Transmembrane</keyword>
<comment type="caution">
    <text evidence="2">The sequence shown here is derived from an EMBL/GenBank/DDBJ whole genome shotgun (WGS) entry which is preliminary data.</text>
</comment>
<evidence type="ECO:0000313" key="2">
    <source>
        <dbReference type="EMBL" id="KKS98098.1"/>
    </source>
</evidence>
<dbReference type="Proteomes" id="UP000034894">
    <property type="component" value="Unassembled WGS sequence"/>
</dbReference>
<gene>
    <name evidence="2" type="ORF">UV73_C0003G0040</name>
</gene>
<feature type="transmembrane region" description="Helical" evidence="1">
    <location>
        <begin position="54"/>
        <end position="70"/>
    </location>
</feature>